<dbReference type="Proteomes" id="UP001596208">
    <property type="component" value="Unassembled WGS sequence"/>
</dbReference>
<gene>
    <name evidence="3" type="ORF">ACFPRK_20790</name>
</gene>
<protein>
    <submittedName>
        <fullName evidence="3">Uncharacterized protein</fullName>
    </submittedName>
</protein>
<sequence length="151" mass="16594">MRKPKTRTALISLAAAITVSAVATTVLESSAFPIRDDPKVKEAYEQGYAWVKTHTEAEPDPTTRLNPTPTPTPSTPSPSLVIQKDTVRVTVRSAVEFELGEMNDREICDYYASVPEYTSSSVPAKYRDDWVRGCQAAMALQSDSGPRPFGR</sequence>
<evidence type="ECO:0000256" key="1">
    <source>
        <dbReference type="SAM" id="MobiDB-lite"/>
    </source>
</evidence>
<reference evidence="4" key="1">
    <citation type="journal article" date="2019" name="Int. J. Syst. Evol. Microbiol.">
        <title>The Global Catalogue of Microorganisms (GCM) 10K type strain sequencing project: providing services to taxonomists for standard genome sequencing and annotation.</title>
        <authorList>
            <consortium name="The Broad Institute Genomics Platform"/>
            <consortium name="The Broad Institute Genome Sequencing Center for Infectious Disease"/>
            <person name="Wu L."/>
            <person name="Ma J."/>
        </authorList>
    </citation>
    <scope>NUCLEOTIDE SEQUENCE [LARGE SCALE GENOMIC DNA]</scope>
    <source>
        <strain evidence="4">CGMCC 4.1721</strain>
    </source>
</reference>
<dbReference type="EMBL" id="JBHSKI010000009">
    <property type="protein sequence ID" value="MFC5173008.1"/>
    <property type="molecule type" value="Genomic_DNA"/>
</dbReference>
<name>A0ABW0B7E4_9ACTN</name>
<evidence type="ECO:0000256" key="2">
    <source>
        <dbReference type="SAM" id="SignalP"/>
    </source>
</evidence>
<organism evidence="3 4">
    <name type="scientific">Streptomyces mutomycini</name>
    <dbReference type="NCBI Taxonomy" id="284036"/>
    <lineage>
        <taxon>Bacteria</taxon>
        <taxon>Bacillati</taxon>
        <taxon>Actinomycetota</taxon>
        <taxon>Actinomycetes</taxon>
        <taxon>Kitasatosporales</taxon>
        <taxon>Streptomycetaceae</taxon>
        <taxon>Streptomyces</taxon>
    </lineage>
</organism>
<comment type="caution">
    <text evidence="3">The sequence shown here is derived from an EMBL/GenBank/DDBJ whole genome shotgun (WGS) entry which is preliminary data.</text>
</comment>
<evidence type="ECO:0000313" key="4">
    <source>
        <dbReference type="Proteomes" id="UP001596208"/>
    </source>
</evidence>
<keyword evidence="2" id="KW-0732">Signal</keyword>
<evidence type="ECO:0000313" key="3">
    <source>
        <dbReference type="EMBL" id="MFC5173008.1"/>
    </source>
</evidence>
<feature type="region of interest" description="Disordered" evidence="1">
    <location>
        <begin position="51"/>
        <end position="81"/>
    </location>
</feature>
<feature type="signal peptide" evidence="2">
    <location>
        <begin position="1"/>
        <end position="23"/>
    </location>
</feature>
<keyword evidence="4" id="KW-1185">Reference proteome</keyword>
<feature type="chain" id="PRO_5047500587" evidence="2">
    <location>
        <begin position="24"/>
        <end position="151"/>
    </location>
</feature>
<accession>A0ABW0B7E4</accession>
<dbReference type="RefSeq" id="WP_141695675.1">
    <property type="nucleotide sequence ID" value="NZ_JBHSKI010000009.1"/>
</dbReference>
<proteinExistence type="predicted"/>